<dbReference type="GO" id="GO:0005524">
    <property type="term" value="F:ATP binding"/>
    <property type="evidence" value="ECO:0007669"/>
    <property type="project" value="UniProtKB-UniRule"/>
</dbReference>
<comment type="catalytic activity">
    <reaction evidence="9">
        <text>(7R,8S)-7,8-diammoniononanoate + CO2 + ATP = (4R,5S)-dethiobiotin + ADP + phosphate + 3 H(+)</text>
        <dbReference type="Rhea" id="RHEA:15805"/>
        <dbReference type="ChEBI" id="CHEBI:15378"/>
        <dbReference type="ChEBI" id="CHEBI:16526"/>
        <dbReference type="ChEBI" id="CHEBI:30616"/>
        <dbReference type="ChEBI" id="CHEBI:43474"/>
        <dbReference type="ChEBI" id="CHEBI:149469"/>
        <dbReference type="ChEBI" id="CHEBI:149473"/>
        <dbReference type="ChEBI" id="CHEBI:456216"/>
        <dbReference type="EC" id="6.3.3.3"/>
    </reaction>
</comment>
<feature type="binding site" evidence="9">
    <location>
        <begin position="15"/>
        <end position="20"/>
    </location>
    <ligand>
        <name>ATP</name>
        <dbReference type="ChEBI" id="CHEBI:30616"/>
    </ligand>
</feature>
<dbReference type="GO" id="GO:0000287">
    <property type="term" value="F:magnesium ion binding"/>
    <property type="evidence" value="ECO:0007669"/>
    <property type="project" value="UniProtKB-UniRule"/>
</dbReference>
<dbReference type="HAMAP" id="MF_00336">
    <property type="entry name" value="BioD"/>
    <property type="match status" value="1"/>
</dbReference>
<evidence type="ECO:0000256" key="4">
    <source>
        <dbReference type="ARBA" id="ARBA00022741"/>
    </source>
</evidence>
<dbReference type="EMBL" id="QLZR01000003">
    <property type="protein sequence ID" value="RAZ77738.1"/>
    <property type="molecule type" value="Genomic_DNA"/>
</dbReference>
<accession>A0A365KX27</accession>
<comment type="similarity">
    <text evidence="9">Belongs to the dethiobiotin synthetase family.</text>
</comment>
<feature type="binding site" evidence="9">
    <location>
        <position position="117"/>
    </location>
    <ligand>
        <name>Mg(2+)</name>
        <dbReference type="ChEBI" id="CHEBI:18420"/>
    </ligand>
</feature>
<feature type="binding site" evidence="9">
    <location>
        <position position="19"/>
    </location>
    <ligand>
        <name>Mg(2+)</name>
        <dbReference type="ChEBI" id="CHEBI:18420"/>
    </ligand>
</feature>
<evidence type="ECO:0000256" key="1">
    <source>
        <dbReference type="ARBA" id="ARBA00022490"/>
    </source>
</evidence>
<comment type="subcellular location">
    <subcellularLocation>
        <location evidence="9">Cytoplasm</location>
    </subcellularLocation>
</comment>
<comment type="pathway">
    <text evidence="9">Cofactor biosynthesis; biotin biosynthesis; biotin from 7,8-diaminononanoate: step 1/2.</text>
</comment>
<evidence type="ECO:0000313" key="10">
    <source>
        <dbReference type="EMBL" id="RAZ77738.1"/>
    </source>
</evidence>
<evidence type="ECO:0000256" key="3">
    <source>
        <dbReference type="ARBA" id="ARBA00022723"/>
    </source>
</evidence>
<feature type="binding site" evidence="9">
    <location>
        <begin position="208"/>
        <end position="210"/>
    </location>
    <ligand>
        <name>ATP</name>
        <dbReference type="ChEBI" id="CHEBI:30616"/>
    </ligand>
</feature>
<protein>
    <recommendedName>
        <fullName evidence="9">ATP-dependent dethiobiotin synthetase BioD</fullName>
        <ecNumber evidence="9">6.3.3.3</ecNumber>
    </recommendedName>
    <alternativeName>
        <fullName evidence="9">DTB synthetase</fullName>
        <shortName evidence="9">DTBS</shortName>
    </alternativeName>
    <alternativeName>
        <fullName evidence="9">Dethiobiotin synthase</fullName>
    </alternativeName>
</protein>
<evidence type="ECO:0000256" key="6">
    <source>
        <dbReference type="ARBA" id="ARBA00022840"/>
    </source>
</evidence>
<dbReference type="CDD" id="cd03109">
    <property type="entry name" value="DTBS"/>
    <property type="match status" value="1"/>
</dbReference>
<evidence type="ECO:0000313" key="11">
    <source>
        <dbReference type="Proteomes" id="UP000251002"/>
    </source>
</evidence>
<name>A0A365KX27_9BACL</name>
<comment type="cofactor">
    <cofactor evidence="9">
        <name>Mg(2+)</name>
        <dbReference type="ChEBI" id="CHEBI:18420"/>
    </cofactor>
</comment>
<evidence type="ECO:0000256" key="9">
    <source>
        <dbReference type="HAMAP-Rule" id="MF_00336"/>
    </source>
</evidence>
<dbReference type="InterPro" id="IPR027417">
    <property type="entry name" value="P-loop_NTPase"/>
</dbReference>
<organism evidence="10 11">
    <name type="scientific">Planococcus halotolerans</name>
    <dbReference type="NCBI Taxonomy" id="2233542"/>
    <lineage>
        <taxon>Bacteria</taxon>
        <taxon>Bacillati</taxon>
        <taxon>Bacillota</taxon>
        <taxon>Bacilli</taxon>
        <taxon>Bacillales</taxon>
        <taxon>Caryophanaceae</taxon>
        <taxon>Planococcus</taxon>
    </lineage>
</organism>
<dbReference type="UniPathway" id="UPA00078">
    <property type="reaction ID" value="UER00161"/>
</dbReference>
<keyword evidence="7 9" id="KW-0460">Magnesium</keyword>
<feature type="active site" evidence="9">
    <location>
        <position position="40"/>
    </location>
</feature>
<dbReference type="GO" id="GO:0009102">
    <property type="term" value="P:biotin biosynthetic process"/>
    <property type="evidence" value="ECO:0007669"/>
    <property type="project" value="UniProtKB-UniRule"/>
</dbReference>
<evidence type="ECO:0000256" key="5">
    <source>
        <dbReference type="ARBA" id="ARBA00022756"/>
    </source>
</evidence>
<proteinExistence type="inferred from homology"/>
<keyword evidence="4 9" id="KW-0547">Nucleotide-binding</keyword>
<feature type="binding site" evidence="9">
    <location>
        <begin position="117"/>
        <end position="120"/>
    </location>
    <ligand>
        <name>ATP</name>
        <dbReference type="ChEBI" id="CHEBI:30616"/>
    </ligand>
</feature>
<keyword evidence="11" id="KW-1185">Reference proteome</keyword>
<sequence>MICLSGIFITGTSSNVGKTVITTCLTYAFRKRNIDAVPYKPVQCGAITEGEQWLAPDVELYRKVYNPKENEQLNSFLYEPRFSPHFAAQLADAPIDPQVIKSNYHALQEGHELVLIEGAGGLAVPLIDEQYGTPELIKDLDIPIVIVTQASVGTLNATALTAHYAQSKGLNIIGIIINGYPDNPTEGIKDNLTMIEKVTGIPVIGIVPQIADVEARLGEEEVLEKLIGGIDLDKLYY</sequence>
<dbReference type="SUPFAM" id="SSF52540">
    <property type="entry name" value="P-loop containing nucleoside triphosphate hydrolases"/>
    <property type="match status" value="1"/>
</dbReference>
<dbReference type="Proteomes" id="UP000251002">
    <property type="component" value="Unassembled WGS sequence"/>
</dbReference>
<dbReference type="PANTHER" id="PTHR43210">
    <property type="entry name" value="DETHIOBIOTIN SYNTHETASE"/>
    <property type="match status" value="1"/>
</dbReference>
<keyword evidence="6 9" id="KW-0067">ATP-binding</keyword>
<evidence type="ECO:0000256" key="2">
    <source>
        <dbReference type="ARBA" id="ARBA00022598"/>
    </source>
</evidence>
<feature type="binding site" evidence="9">
    <location>
        <position position="57"/>
    </location>
    <ligand>
        <name>ATP</name>
        <dbReference type="ChEBI" id="CHEBI:30616"/>
    </ligand>
</feature>
<comment type="caution">
    <text evidence="9">Lacks conserved residue(s) required for the propagation of feature annotation.</text>
</comment>
<dbReference type="PIRSF" id="PIRSF006755">
    <property type="entry name" value="DTB_synth"/>
    <property type="match status" value="1"/>
</dbReference>
<comment type="function">
    <text evidence="9">Catalyzes a mechanistically unusual reaction, the ATP-dependent insertion of CO2 between the N7 and N8 nitrogen atoms of 7,8-diaminopelargonic acid (DAPA, also called 7,8-diammoniononanoate) to form a ureido ring.</text>
</comment>
<keyword evidence="2 9" id="KW-0436">Ligase</keyword>
<dbReference type="Pfam" id="PF13500">
    <property type="entry name" value="AAA_26"/>
    <property type="match status" value="1"/>
</dbReference>
<dbReference type="GO" id="GO:0005829">
    <property type="term" value="C:cytosol"/>
    <property type="evidence" value="ECO:0007669"/>
    <property type="project" value="TreeGrafter"/>
</dbReference>
<comment type="caution">
    <text evidence="10">The sequence shown here is derived from an EMBL/GenBank/DDBJ whole genome shotgun (WGS) entry which is preliminary data.</text>
</comment>
<keyword evidence="1 9" id="KW-0963">Cytoplasm</keyword>
<dbReference type="AlphaFoldDB" id="A0A365KX27"/>
<feature type="binding site" evidence="9">
    <location>
        <position position="57"/>
    </location>
    <ligand>
        <name>Mg(2+)</name>
        <dbReference type="ChEBI" id="CHEBI:18420"/>
    </ligand>
</feature>
<evidence type="ECO:0000256" key="7">
    <source>
        <dbReference type="ARBA" id="ARBA00022842"/>
    </source>
</evidence>
<evidence type="ECO:0000256" key="8">
    <source>
        <dbReference type="ARBA" id="ARBA00047386"/>
    </source>
</evidence>
<keyword evidence="3 9" id="KW-0479">Metal-binding</keyword>
<keyword evidence="5 9" id="KW-0093">Biotin biosynthesis</keyword>
<dbReference type="NCBIfam" id="TIGR00347">
    <property type="entry name" value="bioD"/>
    <property type="match status" value="1"/>
</dbReference>
<comment type="subunit">
    <text evidence="9">Homodimer.</text>
</comment>
<dbReference type="GO" id="GO:0004141">
    <property type="term" value="F:dethiobiotin synthase activity"/>
    <property type="evidence" value="ECO:0007669"/>
    <property type="project" value="UniProtKB-UniRule"/>
</dbReference>
<reference evidence="10 11" key="1">
    <citation type="submission" date="2018-06" db="EMBL/GenBank/DDBJ databases">
        <title>The draft genome sequences of strains SCU63 and S1.</title>
        <authorList>
            <person name="Gan L."/>
        </authorList>
    </citation>
    <scope>NUCLEOTIDE SEQUENCE [LARGE SCALE GENOMIC DNA]</scope>
    <source>
        <strain evidence="10 11">SCU63</strain>
    </source>
</reference>
<comment type="catalytic activity">
    <reaction evidence="8">
        <text>(7R,8S)-8-amino-7-(carboxyamino)nonanoate + ATP = (4R,5S)-dethiobiotin + ADP + phosphate + H(+)</text>
        <dbReference type="Rhea" id="RHEA:63684"/>
        <dbReference type="ChEBI" id="CHEBI:15378"/>
        <dbReference type="ChEBI" id="CHEBI:30616"/>
        <dbReference type="ChEBI" id="CHEBI:43474"/>
        <dbReference type="ChEBI" id="CHEBI:149470"/>
        <dbReference type="ChEBI" id="CHEBI:149473"/>
        <dbReference type="ChEBI" id="CHEBI:456216"/>
    </reaction>
</comment>
<dbReference type="PANTHER" id="PTHR43210:SF2">
    <property type="entry name" value="ATP-DEPENDENT DETHIOBIOTIN SYNTHETASE BIOD 2"/>
    <property type="match status" value="1"/>
</dbReference>
<dbReference type="InterPro" id="IPR004472">
    <property type="entry name" value="DTB_synth_BioD"/>
</dbReference>
<dbReference type="Gene3D" id="3.40.50.300">
    <property type="entry name" value="P-loop containing nucleotide triphosphate hydrolases"/>
    <property type="match status" value="1"/>
</dbReference>
<gene>
    <name evidence="9 10" type="primary">bioD</name>
    <name evidence="10" type="ORF">DP120_09665</name>
</gene>
<dbReference type="EC" id="6.3.3.3" evidence="9"/>